<dbReference type="GO" id="GO:0004315">
    <property type="term" value="F:3-oxoacyl-[acyl-carrier-protein] synthase activity"/>
    <property type="evidence" value="ECO:0007669"/>
    <property type="project" value="InterPro"/>
</dbReference>
<dbReference type="Pfam" id="PF08541">
    <property type="entry name" value="ACP_syn_III_C"/>
    <property type="match status" value="1"/>
</dbReference>
<dbReference type="CDD" id="cd00827">
    <property type="entry name" value="init_cond_enzymes"/>
    <property type="match status" value="1"/>
</dbReference>
<feature type="domain" description="Beta-ketoacyl-[acyl-carrier-protein] synthase III N-terminal" evidence="5">
    <location>
        <begin position="109"/>
        <end position="186"/>
    </location>
</feature>
<reference evidence="6 7" key="1">
    <citation type="submission" date="2017-12" db="EMBL/GenBank/DDBJ databases">
        <title>Streptomyces populusis sp. nov., a novel endophytic actinobacterium isolated from stems of Populus adenopoda Maxim.</title>
        <authorList>
            <person name="Wang Z."/>
        </authorList>
    </citation>
    <scope>NUCLEOTIDE SEQUENCE [LARGE SCALE GENOMIC DNA]</scope>
    <source>
        <strain evidence="6 7">A249</strain>
    </source>
</reference>
<protein>
    <submittedName>
        <fullName evidence="6">3-oxoacyl-ACP synthase</fullName>
    </submittedName>
</protein>
<dbReference type="OrthoDB" id="7055207at2"/>
<evidence type="ECO:0000256" key="2">
    <source>
        <dbReference type="ARBA" id="ARBA00022679"/>
    </source>
</evidence>
<name>A0A2I0SKD2_9ACTN</name>
<dbReference type="SUPFAM" id="SSF53901">
    <property type="entry name" value="Thiolase-like"/>
    <property type="match status" value="1"/>
</dbReference>
<evidence type="ECO:0000256" key="3">
    <source>
        <dbReference type="ARBA" id="ARBA00023315"/>
    </source>
</evidence>
<evidence type="ECO:0000313" key="7">
    <source>
        <dbReference type="Proteomes" id="UP000236178"/>
    </source>
</evidence>
<dbReference type="Pfam" id="PF08545">
    <property type="entry name" value="ACP_syn_III"/>
    <property type="match status" value="1"/>
</dbReference>
<dbReference type="Proteomes" id="UP000236178">
    <property type="component" value="Unassembled WGS sequence"/>
</dbReference>
<dbReference type="Gene3D" id="3.40.47.10">
    <property type="match status" value="2"/>
</dbReference>
<dbReference type="EMBL" id="PJOS01000051">
    <property type="protein sequence ID" value="PKT70408.1"/>
    <property type="molecule type" value="Genomic_DNA"/>
</dbReference>
<keyword evidence="7" id="KW-1185">Reference proteome</keyword>
<proteinExistence type="predicted"/>
<dbReference type="InterPro" id="IPR013751">
    <property type="entry name" value="ACP_syn_III_N"/>
</dbReference>
<keyword evidence="2" id="KW-0808">Transferase</keyword>
<accession>A0A2I0SKD2</accession>
<dbReference type="InterPro" id="IPR013747">
    <property type="entry name" value="ACP_syn_III_C"/>
</dbReference>
<evidence type="ECO:0000259" key="4">
    <source>
        <dbReference type="Pfam" id="PF08541"/>
    </source>
</evidence>
<dbReference type="GO" id="GO:0006633">
    <property type="term" value="P:fatty acid biosynthetic process"/>
    <property type="evidence" value="ECO:0007669"/>
    <property type="project" value="InterPro"/>
</dbReference>
<sequence>MRWNDMYIAGLGTRLPSPEPAETAVSEGRYSAQEFKDNELLSVLVSEEEPAVDMAAAAGRQAMARSGRSAEDVRLLLHAHTYHQGEDLWTPATYVQQRTIGGGAPSIQLNHACDGGMASLHLAIPYLLAGPAGGAALLTTGDRFAPPGFNRWSSDIGLAFGDGGTAMVAARGGGVARILATHSSSDPYFEGLYRDTERGFTDAPHLEGTPLDLRGRKIRFAQREGVDAVIDRLSAALVENVEQVLADADVGMDQLAKLVLPNLGKPLLSWQLLAPLKIDLDRSPWEWGRRTGHLGAGDQFAGLTYLFESGQLRRGDLVLLAGVGIGYCWTTAVLQVLSVPDWSGADAETLRVLGRGDG</sequence>
<dbReference type="AlphaFoldDB" id="A0A2I0SKD2"/>
<keyword evidence="3" id="KW-0012">Acyltransferase</keyword>
<evidence type="ECO:0000256" key="1">
    <source>
        <dbReference type="ARBA" id="ARBA00022490"/>
    </source>
</evidence>
<dbReference type="PANTHER" id="PTHR34069">
    <property type="entry name" value="3-OXOACYL-[ACYL-CARRIER-PROTEIN] SYNTHASE 3"/>
    <property type="match status" value="1"/>
</dbReference>
<comment type="caution">
    <text evidence="6">The sequence shown here is derived from an EMBL/GenBank/DDBJ whole genome shotgun (WGS) entry which is preliminary data.</text>
</comment>
<dbReference type="PANTHER" id="PTHR34069:SF2">
    <property type="entry name" value="BETA-KETOACYL-[ACYL-CARRIER-PROTEIN] SYNTHASE III"/>
    <property type="match status" value="1"/>
</dbReference>
<feature type="domain" description="Beta-ketoacyl-[acyl-carrier-protein] synthase III C-terminal" evidence="4">
    <location>
        <begin position="245"/>
        <end position="335"/>
    </location>
</feature>
<gene>
    <name evidence="6" type="ORF">CW362_24505</name>
</gene>
<dbReference type="GO" id="GO:0044550">
    <property type="term" value="P:secondary metabolite biosynthetic process"/>
    <property type="evidence" value="ECO:0007669"/>
    <property type="project" value="TreeGrafter"/>
</dbReference>
<dbReference type="InterPro" id="IPR016039">
    <property type="entry name" value="Thiolase-like"/>
</dbReference>
<evidence type="ECO:0000313" key="6">
    <source>
        <dbReference type="EMBL" id="PKT70408.1"/>
    </source>
</evidence>
<evidence type="ECO:0000259" key="5">
    <source>
        <dbReference type="Pfam" id="PF08545"/>
    </source>
</evidence>
<keyword evidence="1" id="KW-0963">Cytoplasm</keyword>
<dbReference type="RefSeq" id="WP_103551686.1">
    <property type="nucleotide sequence ID" value="NZ_KZ626890.1"/>
</dbReference>
<organism evidence="6 7">
    <name type="scientific">Streptomyces populi</name>
    <dbReference type="NCBI Taxonomy" id="2058924"/>
    <lineage>
        <taxon>Bacteria</taxon>
        <taxon>Bacillati</taxon>
        <taxon>Actinomycetota</taxon>
        <taxon>Actinomycetes</taxon>
        <taxon>Kitasatosporales</taxon>
        <taxon>Streptomycetaceae</taxon>
        <taxon>Streptomyces</taxon>
    </lineage>
</organism>